<dbReference type="Pfam" id="PF13445">
    <property type="entry name" value="zf-RING_UBOX"/>
    <property type="match status" value="1"/>
</dbReference>
<evidence type="ECO:0000259" key="8">
    <source>
        <dbReference type="PROSITE" id="PS50119"/>
    </source>
</evidence>
<dbReference type="PROSITE" id="PS00518">
    <property type="entry name" value="ZF_RING_1"/>
    <property type="match status" value="1"/>
</dbReference>
<dbReference type="InterPro" id="IPR013083">
    <property type="entry name" value="Znf_RING/FYVE/PHD"/>
</dbReference>
<dbReference type="PROSITE" id="PS50119">
    <property type="entry name" value="ZF_BBOX"/>
    <property type="match status" value="1"/>
</dbReference>
<feature type="compositionally biased region" description="Low complexity" evidence="6">
    <location>
        <begin position="950"/>
        <end position="960"/>
    </location>
</feature>
<keyword evidence="2 4" id="KW-0863">Zinc-finger</keyword>
<evidence type="ECO:0000313" key="9">
    <source>
        <dbReference type="EMBL" id="KAJ7420085.1"/>
    </source>
</evidence>
<dbReference type="SUPFAM" id="SSF57845">
    <property type="entry name" value="B-box zinc-binding domain"/>
    <property type="match status" value="1"/>
</dbReference>
<gene>
    <name evidence="9" type="ORF">WISP_50291</name>
</gene>
<feature type="coiled-coil region" evidence="5">
    <location>
        <begin position="222"/>
        <end position="253"/>
    </location>
</feature>
<accession>A0ABQ9DK52</accession>
<dbReference type="SUPFAM" id="SSF57850">
    <property type="entry name" value="RING/U-box"/>
    <property type="match status" value="1"/>
</dbReference>
<feature type="domain" description="RING-type" evidence="7">
    <location>
        <begin position="7"/>
        <end position="71"/>
    </location>
</feature>
<reference evidence="9" key="1">
    <citation type="submission" date="2019-10" db="EMBL/GenBank/DDBJ databases">
        <authorList>
            <person name="Soares A.E.R."/>
            <person name="Aleixo A."/>
            <person name="Schneider P."/>
            <person name="Miyaki C.Y."/>
            <person name="Schneider M.P."/>
            <person name="Mello C."/>
            <person name="Vasconcelos A.T.R."/>
        </authorList>
    </citation>
    <scope>NUCLEOTIDE SEQUENCE</scope>
    <source>
        <tissue evidence="9">Muscle</tissue>
    </source>
</reference>
<dbReference type="PANTHER" id="PTHR24103">
    <property type="entry name" value="E3 UBIQUITIN-PROTEIN LIGASE TRIM"/>
    <property type="match status" value="1"/>
</dbReference>
<proteinExistence type="predicted"/>
<evidence type="ECO:0000259" key="7">
    <source>
        <dbReference type="PROSITE" id="PS50089"/>
    </source>
</evidence>
<evidence type="ECO:0000313" key="10">
    <source>
        <dbReference type="Proteomes" id="UP001145742"/>
    </source>
</evidence>
<evidence type="ECO:0000256" key="3">
    <source>
        <dbReference type="ARBA" id="ARBA00022833"/>
    </source>
</evidence>
<feature type="compositionally biased region" description="Polar residues" evidence="6">
    <location>
        <begin position="626"/>
        <end position="638"/>
    </location>
</feature>
<evidence type="ECO:0000256" key="4">
    <source>
        <dbReference type="PROSITE-ProRule" id="PRU00024"/>
    </source>
</evidence>
<keyword evidence="5" id="KW-0175">Coiled coil</keyword>
<keyword evidence="3" id="KW-0862">Zinc</keyword>
<feature type="region of interest" description="Disordered" evidence="6">
    <location>
        <begin position="467"/>
        <end position="491"/>
    </location>
</feature>
<dbReference type="Gene3D" id="1.10.10.2360">
    <property type="match status" value="1"/>
</dbReference>
<dbReference type="InterPro" id="IPR000315">
    <property type="entry name" value="Znf_B-box"/>
</dbReference>
<dbReference type="Gene3D" id="3.30.160.60">
    <property type="entry name" value="Classic Zinc Finger"/>
    <property type="match status" value="1"/>
</dbReference>
<dbReference type="SMART" id="SM00184">
    <property type="entry name" value="RING"/>
    <property type="match status" value="1"/>
</dbReference>
<feature type="compositionally biased region" description="Basic and acidic residues" evidence="6">
    <location>
        <begin position="793"/>
        <end position="804"/>
    </location>
</feature>
<keyword evidence="10" id="KW-1185">Reference proteome</keyword>
<feature type="compositionally biased region" description="Polar residues" evidence="6">
    <location>
        <begin position="573"/>
        <end position="582"/>
    </location>
</feature>
<name>A0ABQ9DK52_9PASS</name>
<organism evidence="9 10">
    <name type="scientific">Willisornis vidua</name>
    <name type="common">Xingu scale-backed antbird</name>
    <dbReference type="NCBI Taxonomy" id="1566151"/>
    <lineage>
        <taxon>Eukaryota</taxon>
        <taxon>Metazoa</taxon>
        <taxon>Chordata</taxon>
        <taxon>Craniata</taxon>
        <taxon>Vertebrata</taxon>
        <taxon>Euteleostomi</taxon>
        <taxon>Archelosauria</taxon>
        <taxon>Archosauria</taxon>
        <taxon>Dinosauria</taxon>
        <taxon>Saurischia</taxon>
        <taxon>Theropoda</taxon>
        <taxon>Coelurosauria</taxon>
        <taxon>Aves</taxon>
        <taxon>Neognathae</taxon>
        <taxon>Neoaves</taxon>
        <taxon>Telluraves</taxon>
        <taxon>Australaves</taxon>
        <taxon>Passeriformes</taxon>
        <taxon>Thamnophilidae</taxon>
        <taxon>Willisornis</taxon>
    </lineage>
</organism>
<sequence>MEASLTCAVCLSLLEEPVTLPLCSHNFCRGCVLECLASAEAARLRQLQRVPVQARLGPSPPCARVPCPLCRKLCLLPRGGVAALPVNTTLAEVVRLYRAGAAGAAKAGEAAPGPRPVSDPLSPLALGSCHKHPSRPVQLYCRMCRQPGCGQCVSEEHQGIFHSVNLIGTVYQEEKLTFFSTLKQMRMINEKLMNEISNQPNDTDMMLNNDVEIIEMKFGEIFKSLEMKKQQLLEDVENQRAKKEKEFQMWKKMKETHKKTIENFLKDCEKLVHECDPQRFLEVACGLNTRMKTQLDVMNIASSWEKPPVYMPKKMDIKSVVNEIIALELTPANTGVVKDLHYEGNENSTLFKDTMKQWQDQKKIPNTFLPVVGQDEADGRRFATRFMSISEMSAFQDMSHEELRYKYYMELQKLTDVFKTQNLPANKKYKFVTAEASKDKSSGTPFVSSPTKASNTDKIKMGTLRRAGGFDKRNSPGSIPSTNMNSSETNGDLQLFHEGNSQEVTTSALSENSKNLLFKEKLPVQASAITVLNETDSGTSSDLNPAATVAVTVSNSESLAVSAERLSGVPFTFSATNNSLPRSSKDRGPFSFKKQERKCAFPQFYLGKYDNVDKTNNQDKHDPETKTTVCDASTSPNLDSAESTKPYILFPFGNSERGSFAGSEVSNSFKVLPPSSFFSRSEKPSDKKMSSHMREKTLCARETAGYAAQKPSVTWEQNLHASESSTTVACSTSETNTAAGMIDIFESSLLHGNCVFPFKSNLPLPSSVFSFGGIVQNTSDSLTSSMFFSGNRTENEKEKRKSPDKTLLNLGKSVSSESADPASSHSHPKCKGSCLPMNSAKPAESAEMIADGNAACSQPLCSVVLPAEYENACSTQITTATKQEKKDEETVAENNCVCPKMEDEPKPIQFQSASCSVPGTCDDPSLGDSVYAVNETGGMPSDSSSDTEEQSQTSVSTDTSHASEFLSVAKDKMPTRRKSDIKRE</sequence>
<dbReference type="PROSITE" id="PS50089">
    <property type="entry name" value="ZF_RING_2"/>
    <property type="match status" value="1"/>
</dbReference>
<feature type="domain" description="B box-type" evidence="8">
    <location>
        <begin position="129"/>
        <end position="167"/>
    </location>
</feature>
<dbReference type="EMBL" id="WHWB01033411">
    <property type="protein sequence ID" value="KAJ7420085.1"/>
    <property type="molecule type" value="Genomic_DNA"/>
</dbReference>
<dbReference type="Gene3D" id="3.30.40.10">
    <property type="entry name" value="Zinc/RING finger domain, C3HC4 (zinc finger)"/>
    <property type="match status" value="1"/>
</dbReference>
<dbReference type="InterPro" id="IPR050143">
    <property type="entry name" value="TRIM/RBCC"/>
</dbReference>
<feature type="compositionally biased region" description="Basic and acidic residues" evidence="6">
    <location>
        <begin position="969"/>
        <end position="984"/>
    </location>
</feature>
<feature type="region of interest" description="Disordered" evidence="6">
    <location>
        <begin position="926"/>
        <end position="984"/>
    </location>
</feature>
<feature type="compositionally biased region" description="Polar residues" evidence="6">
    <location>
        <begin position="475"/>
        <end position="491"/>
    </location>
</feature>
<comment type="caution">
    <text evidence="9">The sequence shown here is derived from an EMBL/GenBank/DDBJ whole genome shotgun (WGS) entry which is preliminary data.</text>
</comment>
<feature type="compositionally biased region" description="Basic and acidic residues" evidence="6">
    <location>
        <begin position="583"/>
        <end position="593"/>
    </location>
</feature>
<dbReference type="CDD" id="cd19756">
    <property type="entry name" value="Bbox2"/>
    <property type="match status" value="1"/>
</dbReference>
<dbReference type="InterPro" id="IPR017907">
    <property type="entry name" value="Znf_RING_CS"/>
</dbReference>
<feature type="compositionally biased region" description="Basic and acidic residues" evidence="6">
    <location>
        <begin position="615"/>
        <end position="625"/>
    </location>
</feature>
<dbReference type="Proteomes" id="UP001145742">
    <property type="component" value="Unassembled WGS sequence"/>
</dbReference>
<evidence type="ECO:0000256" key="6">
    <source>
        <dbReference type="SAM" id="MobiDB-lite"/>
    </source>
</evidence>
<protein>
    <submittedName>
        <fullName evidence="9">Uncharacterized protein</fullName>
    </submittedName>
</protein>
<feature type="region of interest" description="Disordered" evidence="6">
    <location>
        <begin position="572"/>
        <end position="593"/>
    </location>
</feature>
<evidence type="ECO:0000256" key="1">
    <source>
        <dbReference type="ARBA" id="ARBA00022723"/>
    </source>
</evidence>
<dbReference type="InterPro" id="IPR001841">
    <property type="entry name" value="Znf_RING"/>
</dbReference>
<feature type="region of interest" description="Disordered" evidence="6">
    <location>
        <begin position="615"/>
        <end position="638"/>
    </location>
</feature>
<dbReference type="InterPro" id="IPR027370">
    <property type="entry name" value="Znf-RING_euk"/>
</dbReference>
<dbReference type="Pfam" id="PF00643">
    <property type="entry name" value="zf-B_box"/>
    <property type="match status" value="1"/>
</dbReference>
<evidence type="ECO:0000256" key="2">
    <source>
        <dbReference type="ARBA" id="ARBA00022771"/>
    </source>
</evidence>
<keyword evidence="1" id="KW-0479">Metal-binding</keyword>
<evidence type="ECO:0000256" key="5">
    <source>
        <dbReference type="SAM" id="Coils"/>
    </source>
</evidence>
<feature type="region of interest" description="Disordered" evidence="6">
    <location>
        <begin position="785"/>
        <end position="807"/>
    </location>
</feature>